<dbReference type="EC" id="3.1.1.-" evidence="3"/>
<feature type="domain" description="Carboxylesterase type B" evidence="4">
    <location>
        <begin position="7"/>
        <end position="462"/>
    </location>
</feature>
<sequence>MTTPPAEPEVRTITGTVRGRREGDLAVFRGIPFAQPPVRELRFAAPQPAHPWDGVREATAFGPPPPQDIVVPGRTGGLSGVATGDDWLTVNVWTPRPDPAARRPVLVWIYGGAYKLGFSGSPGYDAQHLTRAGDHVVVSFNYRVAMEGFAHFEGAPANRGLLDQVAALEWVRDNITAFGGDPDRVTVFGESAGAGSIAALLAMPRAKNLFRQAILQSPPGTFYSDALGRDIGAALAAGQGLRATADDLATVDPHELVGAAAGLTDELGWDRTRWGAVADTITPYSPVVDGDVLPTDPWTALAAGSARDVRIIVGHNRNECRLFLFLGGALTGIDETRATAALRATGPGPAPESAYRAAYPAASPEQLLEYVQSDRLFRMPAIRLAQAQRSAGGTAHVYEITWPAPGNEALGACHGLDGPLVFGTLSAHLGPLLFGPEPSAETRAQSARIQRAWTDFAATGDPGWPAYDTRGLVRVFAAEPATTPYPEAISERLWAAHAFGALPLG</sequence>
<dbReference type="Gene3D" id="3.40.50.1820">
    <property type="entry name" value="alpha/beta hydrolase"/>
    <property type="match status" value="1"/>
</dbReference>
<dbReference type="Pfam" id="PF00135">
    <property type="entry name" value="COesterase"/>
    <property type="match status" value="1"/>
</dbReference>
<dbReference type="SUPFAM" id="SSF53474">
    <property type="entry name" value="alpha/beta-Hydrolases"/>
    <property type="match status" value="1"/>
</dbReference>
<evidence type="ECO:0000256" key="1">
    <source>
        <dbReference type="ARBA" id="ARBA00005964"/>
    </source>
</evidence>
<evidence type="ECO:0000259" key="4">
    <source>
        <dbReference type="Pfam" id="PF00135"/>
    </source>
</evidence>
<accession>A0A7K0DHQ4</accession>
<dbReference type="InterPro" id="IPR019826">
    <property type="entry name" value="Carboxylesterase_B_AS"/>
</dbReference>
<comment type="similarity">
    <text evidence="1 3">Belongs to the type-B carboxylesterase/lipase family.</text>
</comment>
<dbReference type="InterPro" id="IPR050309">
    <property type="entry name" value="Type-B_Carboxylest/Lipase"/>
</dbReference>
<dbReference type="RefSeq" id="WP_153339090.1">
    <property type="nucleotide sequence ID" value="NZ_WEGI01000002.1"/>
</dbReference>
<dbReference type="OrthoDB" id="3199405at2"/>
<organism evidence="5 6">
    <name type="scientific">Nocardia aurantia</name>
    <dbReference type="NCBI Taxonomy" id="2585199"/>
    <lineage>
        <taxon>Bacteria</taxon>
        <taxon>Bacillati</taxon>
        <taxon>Actinomycetota</taxon>
        <taxon>Actinomycetes</taxon>
        <taxon>Mycobacteriales</taxon>
        <taxon>Nocardiaceae</taxon>
        <taxon>Nocardia</taxon>
    </lineage>
</organism>
<reference evidence="5 6" key="1">
    <citation type="submission" date="2019-10" db="EMBL/GenBank/DDBJ databases">
        <title>Nocardia macrotermitis sp. nov. and Nocardia aurantia sp. nov., isolated from the gut of fungus growing-termite Macrotermes natalensis.</title>
        <authorList>
            <person name="Benndorf R."/>
            <person name="Schwitalla J."/>
            <person name="Martin K."/>
            <person name="De Beer W."/>
            <person name="Kaster A.-K."/>
            <person name="Vollmers J."/>
            <person name="Poulsen M."/>
            <person name="Beemelmanns C."/>
        </authorList>
    </citation>
    <scope>NUCLEOTIDE SEQUENCE [LARGE SCALE GENOMIC DNA]</scope>
    <source>
        <strain evidence="5 6">RB56</strain>
    </source>
</reference>
<dbReference type="Proteomes" id="UP000431401">
    <property type="component" value="Unassembled WGS sequence"/>
</dbReference>
<dbReference type="InterPro" id="IPR029058">
    <property type="entry name" value="AB_hydrolase_fold"/>
</dbReference>
<dbReference type="PANTHER" id="PTHR11559">
    <property type="entry name" value="CARBOXYLESTERASE"/>
    <property type="match status" value="1"/>
</dbReference>
<dbReference type="EMBL" id="WEGI01000002">
    <property type="protein sequence ID" value="MQY25148.1"/>
    <property type="molecule type" value="Genomic_DNA"/>
</dbReference>
<keyword evidence="2 3" id="KW-0378">Hydrolase</keyword>
<protein>
    <recommendedName>
        <fullName evidence="3">Carboxylic ester hydrolase</fullName>
        <ecNumber evidence="3">3.1.1.-</ecNumber>
    </recommendedName>
</protein>
<proteinExistence type="inferred from homology"/>
<keyword evidence="6" id="KW-1185">Reference proteome</keyword>
<evidence type="ECO:0000256" key="3">
    <source>
        <dbReference type="RuleBase" id="RU361235"/>
    </source>
</evidence>
<dbReference type="AlphaFoldDB" id="A0A7K0DHQ4"/>
<dbReference type="GO" id="GO:0016787">
    <property type="term" value="F:hydrolase activity"/>
    <property type="evidence" value="ECO:0007669"/>
    <property type="project" value="UniProtKB-KW"/>
</dbReference>
<evidence type="ECO:0000313" key="5">
    <source>
        <dbReference type="EMBL" id="MQY25148.1"/>
    </source>
</evidence>
<dbReference type="InterPro" id="IPR002018">
    <property type="entry name" value="CarbesteraseB"/>
</dbReference>
<gene>
    <name evidence="5" type="ORF">NRB56_07040</name>
</gene>
<evidence type="ECO:0000256" key="2">
    <source>
        <dbReference type="ARBA" id="ARBA00022801"/>
    </source>
</evidence>
<comment type="caution">
    <text evidence="5">The sequence shown here is derived from an EMBL/GenBank/DDBJ whole genome shotgun (WGS) entry which is preliminary data.</text>
</comment>
<dbReference type="PROSITE" id="PS00122">
    <property type="entry name" value="CARBOXYLESTERASE_B_1"/>
    <property type="match status" value="1"/>
</dbReference>
<evidence type="ECO:0000313" key="6">
    <source>
        <dbReference type="Proteomes" id="UP000431401"/>
    </source>
</evidence>
<name>A0A7K0DHQ4_9NOCA</name>